<dbReference type="EMBL" id="FMXQ01000001">
    <property type="protein sequence ID" value="SDB06569.1"/>
    <property type="molecule type" value="Genomic_DNA"/>
</dbReference>
<dbReference type="GO" id="GO:0008664">
    <property type="term" value="F:RNA 2',3'-cyclic 3'-phosphodiesterase activity"/>
    <property type="evidence" value="ECO:0007669"/>
    <property type="project" value="UniProtKB-EC"/>
</dbReference>
<name>A0A1G6ADU0_9HYPH</name>
<proteinExistence type="inferred from homology"/>
<evidence type="ECO:0000313" key="4">
    <source>
        <dbReference type="EMBL" id="SDB06569.1"/>
    </source>
</evidence>
<accession>A0A1G6ADU0</accession>
<comment type="catalytic activity">
    <reaction evidence="2">
        <text>a 3'-end 2',3'-cyclophospho-ribonucleotide-RNA + H2O = a 3'-end 2'-phospho-ribonucleotide-RNA + H(+)</text>
        <dbReference type="Rhea" id="RHEA:11828"/>
        <dbReference type="Rhea" id="RHEA-COMP:10464"/>
        <dbReference type="Rhea" id="RHEA-COMP:17353"/>
        <dbReference type="ChEBI" id="CHEBI:15377"/>
        <dbReference type="ChEBI" id="CHEBI:15378"/>
        <dbReference type="ChEBI" id="CHEBI:83064"/>
        <dbReference type="ChEBI" id="CHEBI:173113"/>
        <dbReference type="EC" id="3.1.4.58"/>
    </reaction>
</comment>
<feature type="short sequence motif" description="HXTX 1" evidence="2">
    <location>
        <begin position="37"/>
        <end position="40"/>
    </location>
</feature>
<feature type="active site" description="Proton acceptor" evidence="2">
    <location>
        <position position="120"/>
    </location>
</feature>
<evidence type="ECO:0000256" key="2">
    <source>
        <dbReference type="HAMAP-Rule" id="MF_01940"/>
    </source>
</evidence>
<dbReference type="PANTHER" id="PTHR35561">
    <property type="entry name" value="RNA 2',3'-CYCLIC PHOSPHODIESTERASE"/>
    <property type="match status" value="1"/>
</dbReference>
<feature type="domain" description="Phosphoesterase HXTX" evidence="3">
    <location>
        <begin position="8"/>
        <end position="83"/>
    </location>
</feature>
<comment type="similarity">
    <text evidence="2">Belongs to the 2H phosphoesterase superfamily. ThpR family.</text>
</comment>
<evidence type="ECO:0000256" key="1">
    <source>
        <dbReference type="ARBA" id="ARBA00022801"/>
    </source>
</evidence>
<gene>
    <name evidence="4" type="ORF">SAMN02982931_00490</name>
</gene>
<dbReference type="RefSeq" id="WP_090874602.1">
    <property type="nucleotide sequence ID" value="NZ_FMXQ01000001.1"/>
</dbReference>
<dbReference type="SUPFAM" id="SSF55144">
    <property type="entry name" value="LigT-like"/>
    <property type="match status" value="1"/>
</dbReference>
<dbReference type="InterPro" id="IPR004175">
    <property type="entry name" value="RNA_CPDase"/>
</dbReference>
<dbReference type="EC" id="3.1.4.58" evidence="2"/>
<dbReference type="NCBIfam" id="TIGR02258">
    <property type="entry name" value="2_5_ligase"/>
    <property type="match status" value="1"/>
</dbReference>
<dbReference type="Proteomes" id="UP000199071">
    <property type="component" value="Unassembled WGS sequence"/>
</dbReference>
<dbReference type="GO" id="GO:0004113">
    <property type="term" value="F:2',3'-cyclic-nucleotide 3'-phosphodiesterase activity"/>
    <property type="evidence" value="ECO:0007669"/>
    <property type="project" value="InterPro"/>
</dbReference>
<feature type="domain" description="Phosphoesterase HXTX" evidence="3">
    <location>
        <begin position="90"/>
        <end position="161"/>
    </location>
</feature>
<keyword evidence="5" id="KW-1185">Reference proteome</keyword>
<dbReference type="STRING" id="665467.SAMN02982931_00490"/>
<dbReference type="Gene3D" id="3.90.1140.10">
    <property type="entry name" value="Cyclic phosphodiesterase"/>
    <property type="match status" value="1"/>
</dbReference>
<organism evidence="4 5">
    <name type="scientific">Bauldia litoralis</name>
    <dbReference type="NCBI Taxonomy" id="665467"/>
    <lineage>
        <taxon>Bacteria</taxon>
        <taxon>Pseudomonadati</taxon>
        <taxon>Pseudomonadota</taxon>
        <taxon>Alphaproteobacteria</taxon>
        <taxon>Hyphomicrobiales</taxon>
        <taxon>Kaistiaceae</taxon>
        <taxon>Bauldia</taxon>
    </lineage>
</organism>
<feature type="active site" description="Proton donor" evidence="2">
    <location>
        <position position="37"/>
    </location>
</feature>
<evidence type="ECO:0000313" key="5">
    <source>
        <dbReference type="Proteomes" id="UP000199071"/>
    </source>
</evidence>
<evidence type="ECO:0000259" key="3">
    <source>
        <dbReference type="Pfam" id="PF02834"/>
    </source>
</evidence>
<dbReference type="PANTHER" id="PTHR35561:SF1">
    <property type="entry name" value="RNA 2',3'-CYCLIC PHOSPHODIESTERASE"/>
    <property type="match status" value="1"/>
</dbReference>
<reference evidence="4 5" key="1">
    <citation type="submission" date="2016-10" db="EMBL/GenBank/DDBJ databases">
        <authorList>
            <person name="de Groot N.N."/>
        </authorList>
    </citation>
    <scope>NUCLEOTIDE SEQUENCE [LARGE SCALE GENOMIC DNA]</scope>
    <source>
        <strain evidence="4 5">ATCC 35022</strain>
    </source>
</reference>
<dbReference type="AlphaFoldDB" id="A0A1G6ADU0"/>
<dbReference type="InterPro" id="IPR014051">
    <property type="entry name" value="Phosphoesterase_HXTX"/>
</dbReference>
<feature type="short sequence motif" description="HXTX 2" evidence="2">
    <location>
        <begin position="120"/>
        <end position="123"/>
    </location>
</feature>
<protein>
    <recommendedName>
        <fullName evidence="2">RNA 2',3'-cyclic phosphodiesterase</fullName>
        <shortName evidence="2">RNA 2',3'-CPDase</shortName>
        <ecNumber evidence="2">3.1.4.58</ecNumber>
    </recommendedName>
</protein>
<dbReference type="InterPro" id="IPR009097">
    <property type="entry name" value="Cyclic_Pdiesterase"/>
</dbReference>
<dbReference type="GO" id="GO:0016874">
    <property type="term" value="F:ligase activity"/>
    <property type="evidence" value="ECO:0007669"/>
    <property type="project" value="UniProtKB-KW"/>
</dbReference>
<sequence>MPRLFTGIEIPAEISERLALLRGGIPGARWIDKENYHLTLRFIGDVDYSIANDVAEALGRVDRYPLTLTIDGIGSLGTRKPHSIVARVQPTRPLLELQAEQERLMQRLGLPAEQRKFSPHITLARIRGANGRDLADYLYLRGGLVSRPFEVTRFVLFSARDSIGGGPYIAEEAYPLMRQAPANDGGFDGRAASA</sequence>
<keyword evidence="4" id="KW-0436">Ligase</keyword>
<comment type="function">
    <text evidence="2">Hydrolyzes RNA 2',3'-cyclic phosphodiester to an RNA 2'-phosphomonoester.</text>
</comment>
<dbReference type="OrthoDB" id="9793819at2"/>
<dbReference type="HAMAP" id="MF_01940">
    <property type="entry name" value="RNA_CPDase"/>
    <property type="match status" value="1"/>
</dbReference>
<keyword evidence="1 2" id="KW-0378">Hydrolase</keyword>
<dbReference type="Pfam" id="PF02834">
    <property type="entry name" value="LigT_PEase"/>
    <property type="match status" value="2"/>
</dbReference>